<dbReference type="InterPro" id="IPR045711">
    <property type="entry name" value="GH123-like_N"/>
</dbReference>
<reference evidence="2 3" key="1">
    <citation type="submission" date="2019-05" db="EMBL/GenBank/DDBJ databases">
        <authorList>
            <person name="Qu J.-H."/>
        </authorList>
    </citation>
    <scope>NUCLEOTIDE SEQUENCE [LARGE SCALE GENOMIC DNA]</scope>
    <source>
        <strain evidence="2 3">T17</strain>
    </source>
</reference>
<proteinExistence type="predicted"/>
<sequence length="873" mass="98593">MKYIFLSMLLCLAVGVTGQNSEKYISIESAKKQYAKLAGQPFYVFQENRENPIRWNDSLKVSWLTQDITKKQFALSARPGEYFVYQIGVWAGSGNIQNLEIKFSDLRSKDGKTISSKRVSCFNAGGIDYLGKPFSKKINIPNGKVQALWVGADLTGVTKGIYNGTTNILIDGKKQSIKIQLAVDGNAVENHGYNEGKGLSRMNWLNSTVGINEEIAKGYQPVTRKDKTLHILGRSFVIGNDGMPAEINSFFTSSNQSISEKSEPITGGAFRFVVEKANGEIIRLTPGAVKFIEEKEDHINWQVKNTLAECELMCSGSLNYDGFVDYKVSLKALKQLKIKDIRLEVPVTKEKATYMMGLNREGGLRPNSWKWQWDTTKNQDALWLGAVNGGLRLKWKAENYKLPLVNIYYKFEPLRLPPSWGNENKGGVNVEQKGNSVEVMAYSGSRDMAAGSVLNYDFELLITPFKTISNEKKYGDRYFHGGGTNAISKIDKAEKAGANIINIHHAEDIYPFINYPYLDENTTELKTLVDKAHSQEKRLKLYYTTRELTKNIPEFQAFYSLDGEVLFPGPGNASRTEALHPKGPNEWLVKNLREKYVPAWYNPVSEGKFKGSFDLSVITTPNSRLNNFYIAGLDWMVQNLKIDGIYIDDAALDRFTLQRARKVIDQNRPEGRIDLHSWNHFNSWAGFASCLNLYMELLPYLDLVWIGEARDYNRAPDHWLVEVSGIPFGLPGQMLEGGGNPWRGMVYGITNRSGWTGNTPDELWKFWDEHNCKDKELLGYWDKNCPVTTNNEHIMASVFKGENESIIAIANWEKEAQSTSVLIDWDALGYDASKCTISMPFIKNFQEEQPLQSLSSVHVPGGKGFMIVLKENK</sequence>
<feature type="domain" description="Glycoside hydrolase 123-like N-terminal" evidence="1">
    <location>
        <begin position="29"/>
        <end position="870"/>
    </location>
</feature>
<keyword evidence="3" id="KW-1185">Reference proteome</keyword>
<protein>
    <recommendedName>
        <fullName evidence="1">Glycoside hydrolase 123-like N-terminal domain-containing protein</fullName>
    </recommendedName>
</protein>
<organism evidence="2 3">
    <name type="scientific">Dyadobacter luticola</name>
    <dbReference type="NCBI Taxonomy" id="1979387"/>
    <lineage>
        <taxon>Bacteria</taxon>
        <taxon>Pseudomonadati</taxon>
        <taxon>Bacteroidota</taxon>
        <taxon>Cytophagia</taxon>
        <taxon>Cytophagales</taxon>
        <taxon>Spirosomataceae</taxon>
        <taxon>Dyadobacter</taxon>
    </lineage>
</organism>
<dbReference type="Proteomes" id="UP000306402">
    <property type="component" value="Unassembled WGS sequence"/>
</dbReference>
<evidence type="ECO:0000313" key="3">
    <source>
        <dbReference type="Proteomes" id="UP000306402"/>
    </source>
</evidence>
<gene>
    <name evidence="2" type="ORF">FEN17_12480</name>
</gene>
<dbReference type="OrthoDB" id="601823at2"/>
<dbReference type="AlphaFoldDB" id="A0A5R9KVV8"/>
<dbReference type="RefSeq" id="WP_138365691.1">
    <property type="nucleotide sequence ID" value="NZ_VCEJ01000004.1"/>
</dbReference>
<comment type="caution">
    <text evidence="2">The sequence shown here is derived from an EMBL/GenBank/DDBJ whole genome shotgun (WGS) entry which is preliminary data.</text>
</comment>
<accession>A0A5R9KVV8</accession>
<evidence type="ECO:0000259" key="1">
    <source>
        <dbReference type="Pfam" id="PF19543"/>
    </source>
</evidence>
<evidence type="ECO:0000313" key="2">
    <source>
        <dbReference type="EMBL" id="TLV00311.1"/>
    </source>
</evidence>
<dbReference type="Pfam" id="PF19543">
    <property type="entry name" value="GH123_N"/>
    <property type="match status" value="1"/>
</dbReference>
<dbReference type="EMBL" id="VCEJ01000004">
    <property type="protein sequence ID" value="TLV00311.1"/>
    <property type="molecule type" value="Genomic_DNA"/>
</dbReference>
<name>A0A5R9KVV8_9BACT</name>